<protein>
    <submittedName>
        <fullName evidence="1">Uncharacterized protein</fullName>
    </submittedName>
</protein>
<accession>A0AAD4MN52</accession>
<dbReference type="AlphaFoldDB" id="A0AAD4MN52"/>
<name>A0AAD4MN52_9BILA</name>
<evidence type="ECO:0000313" key="2">
    <source>
        <dbReference type="Proteomes" id="UP001201812"/>
    </source>
</evidence>
<gene>
    <name evidence="1" type="ORF">DdX_16921</name>
</gene>
<comment type="caution">
    <text evidence="1">The sequence shown here is derived from an EMBL/GenBank/DDBJ whole genome shotgun (WGS) entry which is preliminary data.</text>
</comment>
<proteinExistence type="predicted"/>
<reference evidence="1" key="1">
    <citation type="submission" date="2022-01" db="EMBL/GenBank/DDBJ databases">
        <title>Genome Sequence Resource for Two Populations of Ditylenchus destructor, the Migratory Endoparasitic Phytonematode.</title>
        <authorList>
            <person name="Zhang H."/>
            <person name="Lin R."/>
            <person name="Xie B."/>
        </authorList>
    </citation>
    <scope>NUCLEOTIDE SEQUENCE</scope>
    <source>
        <strain evidence="1">BazhouSP</strain>
    </source>
</reference>
<evidence type="ECO:0000313" key="1">
    <source>
        <dbReference type="EMBL" id="KAI1700110.1"/>
    </source>
</evidence>
<keyword evidence="2" id="KW-1185">Reference proteome</keyword>
<dbReference type="Proteomes" id="UP001201812">
    <property type="component" value="Unassembled WGS sequence"/>
</dbReference>
<dbReference type="EMBL" id="JAKKPZ010000156">
    <property type="protein sequence ID" value="KAI1700110.1"/>
    <property type="molecule type" value="Genomic_DNA"/>
</dbReference>
<sequence>MFKTQRSPPINPDIISEVLQFFTRLELANLQIISRRLSEWVEKYCSEKPCWIMGCIYFGGQIWIEKANTGPGSLRQIFLSILSTLQINDVLSAHKRDASPLTVEEFRNLSHNKFLRLSPLILCPDANLLHYPRQEIKEILFRMKKCWESKRVVLVASHRSRVQYHNSSDSETFQNAFCDLLSADTFSNASEICLDGLPCQFKHQPHRCCPFEAVILTFPDVLRCPRLFLFHKRGWGGTSAGLCEHSICSWLFYEQNNLDDDRTFICDEELLETTGLLETLHENLFNGISQKFLKATISASFTFILVYIDAYGMYGMYPPTWKFSIVEEKNNFRPPLLNMVTNEKLEFLRCKVALFDRQLEADVVRRSRIAQ</sequence>
<organism evidence="1 2">
    <name type="scientific">Ditylenchus destructor</name>
    <dbReference type="NCBI Taxonomy" id="166010"/>
    <lineage>
        <taxon>Eukaryota</taxon>
        <taxon>Metazoa</taxon>
        <taxon>Ecdysozoa</taxon>
        <taxon>Nematoda</taxon>
        <taxon>Chromadorea</taxon>
        <taxon>Rhabditida</taxon>
        <taxon>Tylenchina</taxon>
        <taxon>Tylenchomorpha</taxon>
        <taxon>Sphaerularioidea</taxon>
        <taxon>Anguinidae</taxon>
        <taxon>Anguininae</taxon>
        <taxon>Ditylenchus</taxon>
    </lineage>
</organism>